<feature type="chain" id="PRO_5045082535" description="DUF423 domain-containing protein" evidence="2">
    <location>
        <begin position="30"/>
        <end position="130"/>
    </location>
</feature>
<organism evidence="3 4">
    <name type="scientific">Nibrella viscosa</name>
    <dbReference type="NCBI Taxonomy" id="1084524"/>
    <lineage>
        <taxon>Bacteria</taxon>
        <taxon>Pseudomonadati</taxon>
        <taxon>Bacteroidota</taxon>
        <taxon>Cytophagia</taxon>
        <taxon>Cytophagales</taxon>
        <taxon>Spirosomataceae</taxon>
        <taxon>Nibrella</taxon>
    </lineage>
</organism>
<feature type="transmembrane region" description="Helical" evidence="1">
    <location>
        <begin position="45"/>
        <end position="64"/>
    </location>
</feature>
<dbReference type="EMBL" id="BAABHB010000020">
    <property type="protein sequence ID" value="GAA4420045.1"/>
    <property type="molecule type" value="Genomic_DNA"/>
</dbReference>
<feature type="transmembrane region" description="Helical" evidence="1">
    <location>
        <begin position="76"/>
        <end position="96"/>
    </location>
</feature>
<dbReference type="RefSeq" id="WP_345271290.1">
    <property type="nucleotide sequence ID" value="NZ_BAABHB010000020.1"/>
</dbReference>
<feature type="transmembrane region" description="Helical" evidence="1">
    <location>
        <begin position="102"/>
        <end position="122"/>
    </location>
</feature>
<feature type="signal peptide" evidence="2">
    <location>
        <begin position="1"/>
        <end position="29"/>
    </location>
</feature>
<dbReference type="Proteomes" id="UP001500936">
    <property type="component" value="Unassembled WGS sequence"/>
</dbReference>
<evidence type="ECO:0000256" key="1">
    <source>
        <dbReference type="SAM" id="Phobius"/>
    </source>
</evidence>
<protein>
    <recommendedName>
        <fullName evidence="5">DUF423 domain-containing protein</fullName>
    </recommendedName>
</protein>
<accession>A0ABP8L1V4</accession>
<proteinExistence type="predicted"/>
<keyword evidence="1" id="KW-0812">Transmembrane</keyword>
<evidence type="ECO:0000313" key="3">
    <source>
        <dbReference type="EMBL" id="GAA4420045.1"/>
    </source>
</evidence>
<keyword evidence="1" id="KW-1133">Transmembrane helix</keyword>
<sequence>MNAKNLFKFVAVVVSLFGLSLTFAPEFMAEQYLTNPSWLNDGVKMVARSYGTHLLAYGAACWYVRNAGSTLGGKVMLLTIMLSNLSLIVVHTLAVLNGIEKATGWGQVILSIVLAVWSGTLFRQQQSVVA</sequence>
<name>A0ABP8L1V4_9BACT</name>
<keyword evidence="1" id="KW-0472">Membrane</keyword>
<evidence type="ECO:0000313" key="4">
    <source>
        <dbReference type="Proteomes" id="UP001500936"/>
    </source>
</evidence>
<gene>
    <name evidence="3" type="ORF">GCM10023187_54930</name>
</gene>
<comment type="caution">
    <text evidence="3">The sequence shown here is derived from an EMBL/GenBank/DDBJ whole genome shotgun (WGS) entry which is preliminary data.</text>
</comment>
<keyword evidence="4" id="KW-1185">Reference proteome</keyword>
<evidence type="ECO:0008006" key="5">
    <source>
        <dbReference type="Google" id="ProtNLM"/>
    </source>
</evidence>
<keyword evidence="2" id="KW-0732">Signal</keyword>
<reference evidence="4" key="1">
    <citation type="journal article" date="2019" name="Int. J. Syst. Evol. Microbiol.">
        <title>The Global Catalogue of Microorganisms (GCM) 10K type strain sequencing project: providing services to taxonomists for standard genome sequencing and annotation.</title>
        <authorList>
            <consortium name="The Broad Institute Genomics Platform"/>
            <consortium name="The Broad Institute Genome Sequencing Center for Infectious Disease"/>
            <person name="Wu L."/>
            <person name="Ma J."/>
        </authorList>
    </citation>
    <scope>NUCLEOTIDE SEQUENCE [LARGE SCALE GENOMIC DNA]</scope>
    <source>
        <strain evidence="4">JCM 17925</strain>
    </source>
</reference>
<evidence type="ECO:0000256" key="2">
    <source>
        <dbReference type="SAM" id="SignalP"/>
    </source>
</evidence>